<dbReference type="Pfam" id="PF00226">
    <property type="entry name" value="DnaJ"/>
    <property type="match status" value="1"/>
</dbReference>
<dbReference type="PRINTS" id="PR00625">
    <property type="entry name" value="JDOMAIN"/>
</dbReference>
<evidence type="ECO:0000259" key="5">
    <source>
        <dbReference type="PROSITE" id="PS50076"/>
    </source>
</evidence>
<dbReference type="InterPro" id="IPR018253">
    <property type="entry name" value="DnaJ_domain_CS"/>
</dbReference>
<dbReference type="PROSITE" id="PS00636">
    <property type="entry name" value="DNAJ_1"/>
    <property type="match status" value="1"/>
</dbReference>
<dbReference type="AlphaFoldDB" id="A0A1Y2EM64"/>
<evidence type="ECO:0000256" key="4">
    <source>
        <dbReference type="SAM" id="MobiDB-lite"/>
    </source>
</evidence>
<keyword evidence="7" id="KW-1185">Reference proteome</keyword>
<dbReference type="PANTHER" id="PTHR45188:SF2">
    <property type="entry name" value="DNAJ HOMOLOG SUBFAMILY C MEMBER 7"/>
    <property type="match status" value="1"/>
</dbReference>
<evidence type="ECO:0000256" key="1">
    <source>
        <dbReference type="ARBA" id="ARBA00022737"/>
    </source>
</evidence>
<feature type="compositionally biased region" description="Low complexity" evidence="4">
    <location>
        <begin position="496"/>
        <end position="509"/>
    </location>
</feature>
<proteinExistence type="predicted"/>
<dbReference type="SMART" id="SM00271">
    <property type="entry name" value="DnaJ"/>
    <property type="match status" value="1"/>
</dbReference>
<dbReference type="PANTHER" id="PTHR45188">
    <property type="entry name" value="DNAJ PROTEIN P58IPK HOMOLOG"/>
    <property type="match status" value="1"/>
</dbReference>
<feature type="region of interest" description="Disordered" evidence="4">
    <location>
        <begin position="496"/>
        <end position="515"/>
    </location>
</feature>
<organism evidence="6 7">
    <name type="scientific">Neocallimastix californiae</name>
    <dbReference type="NCBI Taxonomy" id="1754190"/>
    <lineage>
        <taxon>Eukaryota</taxon>
        <taxon>Fungi</taxon>
        <taxon>Fungi incertae sedis</taxon>
        <taxon>Chytridiomycota</taxon>
        <taxon>Chytridiomycota incertae sedis</taxon>
        <taxon>Neocallimastigomycetes</taxon>
        <taxon>Neocallimastigales</taxon>
        <taxon>Neocallimastigaceae</taxon>
        <taxon>Neocallimastix</taxon>
    </lineage>
</organism>
<dbReference type="SMART" id="SM00028">
    <property type="entry name" value="TPR"/>
    <property type="match status" value="4"/>
</dbReference>
<comment type="caution">
    <text evidence="6">The sequence shown here is derived from an EMBL/GenBank/DDBJ whole genome shotgun (WGS) entry which is preliminary data.</text>
</comment>
<evidence type="ECO:0000313" key="6">
    <source>
        <dbReference type="EMBL" id="ORY72628.1"/>
    </source>
</evidence>
<dbReference type="InterPro" id="IPR036869">
    <property type="entry name" value="J_dom_sf"/>
</dbReference>
<sequence>MLRKYKESIRDCQRAIECDKTNIKPYFRSAKCSLQLGDTFEAGRQLKMAKVVAEETPSLSKQIPLIEKELEMVEKVENLMSKMEDHIKNEKYEEALSALEDAMLLADPLLTKNTASKTISKVDTNSLGGVSLKWRLQRGELLIRNQLYEEANKVTTEILKTDSTNSEAITLRAKVLYLMNSIRIESVQQSIRQALSYDPDNTKARKLLNKIKKLEKEKDESNVLFKSGQYAKAIEGYDKVLEEQRKEGLTGVLEVKVLSNKATCNSKLEKHKEVIKDSTKAIELLEKITFQSYNPGPSDYQTCINSALFTKLFMRRANSYMKTEGYEEAVRDYKVLQQMKGNDREILQALRSAEQALKQASKKDYYKILGLDKNSNPSDSEIKKAYRKNALKYHPDKCAGLSDDEKKEAEKKFKDIGEAYAVLSDPNKKRIYDMGGDVDGSSASGGSPFGGMSMNGTEDILRMFMGGMGGMGGMNGMGGMGGMGGGMPFFTFTSGGPGRSGSRQRGGFQDFSSFF</sequence>
<dbReference type="Gene3D" id="1.10.287.110">
    <property type="entry name" value="DnaJ domain"/>
    <property type="match status" value="1"/>
</dbReference>
<dbReference type="SUPFAM" id="SSF46565">
    <property type="entry name" value="Chaperone J-domain"/>
    <property type="match status" value="1"/>
</dbReference>
<dbReference type="Proteomes" id="UP000193920">
    <property type="component" value="Unassembled WGS sequence"/>
</dbReference>
<protein>
    <recommendedName>
        <fullName evidence="5">J domain-containing protein</fullName>
    </recommendedName>
</protein>
<evidence type="ECO:0000256" key="3">
    <source>
        <dbReference type="SAM" id="Coils"/>
    </source>
</evidence>
<keyword evidence="1" id="KW-0677">Repeat</keyword>
<dbReference type="Gene3D" id="1.25.40.10">
    <property type="entry name" value="Tetratricopeptide repeat domain"/>
    <property type="match status" value="1"/>
</dbReference>
<dbReference type="STRING" id="1754190.A0A1Y2EM64"/>
<keyword evidence="2" id="KW-0802">TPR repeat</keyword>
<dbReference type="InterPro" id="IPR019734">
    <property type="entry name" value="TPR_rpt"/>
</dbReference>
<feature type="domain" description="J" evidence="5">
    <location>
        <begin position="364"/>
        <end position="436"/>
    </location>
</feature>
<name>A0A1Y2EM64_9FUNG</name>
<dbReference type="InterPro" id="IPR001623">
    <property type="entry name" value="DnaJ_domain"/>
</dbReference>
<reference evidence="6 7" key="1">
    <citation type="submission" date="2016-08" db="EMBL/GenBank/DDBJ databases">
        <title>A Parts List for Fungal Cellulosomes Revealed by Comparative Genomics.</title>
        <authorList>
            <consortium name="DOE Joint Genome Institute"/>
            <person name="Haitjema C.H."/>
            <person name="Gilmore S.P."/>
            <person name="Henske J.K."/>
            <person name="Solomon K.V."/>
            <person name="De Groot R."/>
            <person name="Kuo A."/>
            <person name="Mondo S.J."/>
            <person name="Salamov A.A."/>
            <person name="Labutti K."/>
            <person name="Zhao Z."/>
            <person name="Chiniquy J."/>
            <person name="Barry K."/>
            <person name="Brewer H.M."/>
            <person name="Purvine S.O."/>
            <person name="Wright A.T."/>
            <person name="Boxma B."/>
            <person name="Van Alen T."/>
            <person name="Hackstein J.H."/>
            <person name="Baker S.E."/>
            <person name="Grigoriev I.V."/>
            <person name="O'Malley M.A."/>
        </authorList>
    </citation>
    <scope>NUCLEOTIDE SEQUENCE [LARGE SCALE GENOMIC DNA]</scope>
    <source>
        <strain evidence="6 7">G1</strain>
    </source>
</reference>
<dbReference type="PROSITE" id="PS50076">
    <property type="entry name" value="DNAJ_2"/>
    <property type="match status" value="1"/>
</dbReference>
<keyword evidence="3" id="KW-0175">Coiled coil</keyword>
<gene>
    <name evidence="6" type="ORF">LY90DRAFT_403935</name>
</gene>
<dbReference type="InterPro" id="IPR011990">
    <property type="entry name" value="TPR-like_helical_dom_sf"/>
</dbReference>
<feature type="coiled-coil region" evidence="3">
    <location>
        <begin position="66"/>
        <end position="93"/>
    </location>
</feature>
<accession>A0A1Y2EM64</accession>
<evidence type="ECO:0000313" key="7">
    <source>
        <dbReference type="Proteomes" id="UP000193920"/>
    </source>
</evidence>
<dbReference type="SUPFAM" id="SSF48452">
    <property type="entry name" value="TPR-like"/>
    <property type="match status" value="3"/>
</dbReference>
<evidence type="ECO:0000256" key="2">
    <source>
        <dbReference type="ARBA" id="ARBA00022803"/>
    </source>
</evidence>
<dbReference type="EMBL" id="MCOG01000038">
    <property type="protein sequence ID" value="ORY72628.1"/>
    <property type="molecule type" value="Genomic_DNA"/>
</dbReference>
<dbReference type="OrthoDB" id="10250354at2759"/>
<dbReference type="CDD" id="cd06257">
    <property type="entry name" value="DnaJ"/>
    <property type="match status" value="1"/>
</dbReference>